<keyword evidence="3" id="KW-0378">Hydrolase</keyword>
<reference evidence="3 4" key="1">
    <citation type="submission" date="2013-05" db="EMBL/GenBank/DDBJ databases">
        <title>Complete genome sequence of the lipase-producing bacterium Photobacterium gaetbulicola Gung47.</title>
        <authorList>
            <person name="Kim Y.-O."/>
        </authorList>
    </citation>
    <scope>NUCLEOTIDE SEQUENCE [LARGE SCALE GENOMIC DNA]</scope>
    <source>
        <strain evidence="3 4">Gung47</strain>
    </source>
</reference>
<dbReference type="PATRIC" id="fig|658445.3.peg.4092"/>
<dbReference type="OrthoDB" id="9806180at2"/>
<dbReference type="Pfam" id="PF07859">
    <property type="entry name" value="Abhydrolase_3"/>
    <property type="match status" value="1"/>
</dbReference>
<proteinExistence type="predicted"/>
<name>A0A0C5X0F4_9GAMM</name>
<dbReference type="PANTHER" id="PTHR23025:SF3">
    <property type="entry name" value="HORMONE-SENSITIVE LIPASE"/>
    <property type="match status" value="1"/>
</dbReference>
<protein>
    <submittedName>
        <fullName evidence="3">Putative alpha/beta hydrolase domain-containing protein</fullName>
    </submittedName>
</protein>
<dbReference type="HOGENOM" id="CLU_012494_13_1_6"/>
<dbReference type="AlphaFoldDB" id="A0A0C5X0F4"/>
<dbReference type="PANTHER" id="PTHR23025">
    <property type="entry name" value="TRIACYLGLYCEROL LIPASE"/>
    <property type="match status" value="1"/>
</dbReference>
<evidence type="ECO:0000259" key="2">
    <source>
        <dbReference type="Pfam" id="PF07859"/>
    </source>
</evidence>
<dbReference type="EMBL" id="CP005974">
    <property type="protein sequence ID" value="AJR08775.1"/>
    <property type="molecule type" value="Genomic_DNA"/>
</dbReference>
<evidence type="ECO:0000313" key="4">
    <source>
        <dbReference type="Proteomes" id="UP000032303"/>
    </source>
</evidence>
<dbReference type="GO" id="GO:0005829">
    <property type="term" value="C:cytosol"/>
    <property type="evidence" value="ECO:0007669"/>
    <property type="project" value="TreeGrafter"/>
</dbReference>
<keyword evidence="1" id="KW-0732">Signal</keyword>
<feature type="chain" id="PRO_5002184735" evidence="1">
    <location>
        <begin position="23"/>
        <end position="352"/>
    </location>
</feature>
<feature type="domain" description="Alpha/beta hydrolase fold-3" evidence="2">
    <location>
        <begin position="127"/>
        <end position="325"/>
    </location>
</feature>
<dbReference type="GO" id="GO:0004806">
    <property type="term" value="F:triacylglycerol lipase activity"/>
    <property type="evidence" value="ECO:0007669"/>
    <property type="project" value="TreeGrafter"/>
</dbReference>
<dbReference type="KEGG" id="pgb:H744_2c2111"/>
<dbReference type="STRING" id="658445.H744_2c2111"/>
<dbReference type="InterPro" id="IPR029058">
    <property type="entry name" value="AB_hydrolase_fold"/>
</dbReference>
<evidence type="ECO:0000256" key="1">
    <source>
        <dbReference type="SAM" id="SignalP"/>
    </source>
</evidence>
<organism evidence="3 4">
    <name type="scientific">Photobacterium gaetbulicola Gung47</name>
    <dbReference type="NCBI Taxonomy" id="658445"/>
    <lineage>
        <taxon>Bacteria</taxon>
        <taxon>Pseudomonadati</taxon>
        <taxon>Pseudomonadota</taxon>
        <taxon>Gammaproteobacteria</taxon>
        <taxon>Vibrionales</taxon>
        <taxon>Vibrionaceae</taxon>
        <taxon>Photobacterium</taxon>
    </lineage>
</organism>
<accession>A0A0C5X0F4</accession>
<dbReference type="Gene3D" id="3.40.50.1820">
    <property type="entry name" value="alpha/beta hydrolase"/>
    <property type="match status" value="1"/>
</dbReference>
<feature type="signal peptide" evidence="1">
    <location>
        <begin position="1"/>
        <end position="22"/>
    </location>
</feature>
<evidence type="ECO:0000313" key="3">
    <source>
        <dbReference type="EMBL" id="AJR08775.1"/>
    </source>
</evidence>
<keyword evidence="4" id="KW-1185">Reference proteome</keyword>
<dbReference type="Proteomes" id="UP000032303">
    <property type="component" value="Chromosome 2"/>
</dbReference>
<gene>
    <name evidence="3" type="ORF">H744_2c2111</name>
</gene>
<sequence>MKIRSIVLSLLASSVLASGVMANEDKNNLSLSTNPVPLSTAVSSEFYEFSKTIPAPDLTALEKNIPATNAEWRKMIEARDQVAIERAAKLANDLEVKIEKGTVAGVGVYWITPKTVAPELEDKLFVAVQGGAYMLNSGLASATEAMLIATQTQIPALAIDYRKAPEFPAPAARNDIINVWKELLKTRNADTMVMGGTSAGGSLSVLATQEMNSQRIATPSALYVGTPGVDMTMTGDSRFINEGLDHILGSWRGMSSAMVDAYVGELELNDPVVSPIYGSFDNFPAVYLITGTRDLLLSDTVRLHRELKRAGADAELNVYEGQSHADYIVALGTPESNEHYGELSEFIRNSLL</sequence>
<dbReference type="GO" id="GO:0019433">
    <property type="term" value="P:triglyceride catabolic process"/>
    <property type="evidence" value="ECO:0007669"/>
    <property type="project" value="TreeGrafter"/>
</dbReference>
<dbReference type="InterPro" id="IPR013094">
    <property type="entry name" value="AB_hydrolase_3"/>
</dbReference>
<dbReference type="GO" id="GO:0004771">
    <property type="term" value="F:sterol ester esterase activity"/>
    <property type="evidence" value="ECO:0007669"/>
    <property type="project" value="TreeGrafter"/>
</dbReference>
<dbReference type="SUPFAM" id="SSF53474">
    <property type="entry name" value="alpha/beta-Hydrolases"/>
    <property type="match status" value="1"/>
</dbReference>